<feature type="domain" description="DUF427" evidence="1">
    <location>
        <begin position="154"/>
        <end position="245"/>
    </location>
</feature>
<dbReference type="PANTHER" id="PTHR34310:SF8">
    <property type="entry name" value="CONSERVED PROTEIN"/>
    <property type="match status" value="1"/>
</dbReference>
<dbReference type="Proteomes" id="UP000199413">
    <property type="component" value="Unassembled WGS sequence"/>
</dbReference>
<dbReference type="InterPro" id="IPR038694">
    <property type="entry name" value="DUF427_sf"/>
</dbReference>
<dbReference type="AlphaFoldDB" id="A0A1C6T0X7"/>
<dbReference type="InterPro" id="IPR007361">
    <property type="entry name" value="DUF427"/>
</dbReference>
<dbReference type="STRING" id="568872.GA0070624_5255"/>
<dbReference type="RefSeq" id="WP_091345548.1">
    <property type="nucleotide sequence ID" value="NZ_FMHV01000002.1"/>
</dbReference>
<sequence>MSLTFGHAPFAGQRGGFDFPVPEHVRYWEPWPRRMRAVFAGRTVLDSQRGVVLHETGRLPQHFYPFDDLDQDLLSAAEPDAQGRAQFSVRAGQRTAPGAVTAFRDSDDAIPALHGYVSVAFAAMDRWFEEDEPIYGHVRDPYHRVDVRPASRHVVVRHAGRVIAESTRPKLLFETSNPIRYYLPFADVDLGVLERSDTVSECPYKGDGQHWHLHAEGQRVSDAAWSLPHPLPEGLAAAEHLCFYPHKVHLEVDGRQVTA</sequence>
<dbReference type="OrthoDB" id="285364at2"/>
<evidence type="ECO:0000313" key="2">
    <source>
        <dbReference type="EMBL" id="SCL35418.1"/>
    </source>
</evidence>
<keyword evidence="3" id="KW-1185">Reference proteome</keyword>
<accession>A0A1C6T0X7</accession>
<protein>
    <submittedName>
        <fullName evidence="2">Uncharacterized conserved protein, DUF427 family</fullName>
    </submittedName>
</protein>
<evidence type="ECO:0000313" key="3">
    <source>
        <dbReference type="Proteomes" id="UP000199413"/>
    </source>
</evidence>
<reference evidence="3" key="1">
    <citation type="submission" date="2016-06" db="EMBL/GenBank/DDBJ databases">
        <authorList>
            <person name="Varghese N."/>
            <person name="Submissions Spin"/>
        </authorList>
    </citation>
    <scope>NUCLEOTIDE SEQUENCE [LARGE SCALE GENOMIC DNA]</scope>
    <source>
        <strain evidence="3">DSM 45431</strain>
    </source>
</reference>
<gene>
    <name evidence="2" type="ORF">GA0070624_5255</name>
</gene>
<evidence type="ECO:0000259" key="1">
    <source>
        <dbReference type="Pfam" id="PF04248"/>
    </source>
</evidence>
<dbReference type="EMBL" id="FMHV01000002">
    <property type="protein sequence ID" value="SCL35418.1"/>
    <property type="molecule type" value="Genomic_DNA"/>
</dbReference>
<dbReference type="PANTHER" id="PTHR34310">
    <property type="entry name" value="DUF427 DOMAIN PROTEIN (AFU_ORTHOLOGUE AFUA_3G02220)"/>
    <property type="match status" value="1"/>
</dbReference>
<proteinExistence type="predicted"/>
<dbReference type="Gene3D" id="2.170.150.40">
    <property type="entry name" value="Domain of unknown function (DUF427)"/>
    <property type="match status" value="2"/>
</dbReference>
<organism evidence="2 3">
    <name type="scientific">Micromonospora rhizosphaerae</name>
    <dbReference type="NCBI Taxonomy" id="568872"/>
    <lineage>
        <taxon>Bacteria</taxon>
        <taxon>Bacillati</taxon>
        <taxon>Actinomycetota</taxon>
        <taxon>Actinomycetes</taxon>
        <taxon>Micromonosporales</taxon>
        <taxon>Micromonosporaceae</taxon>
        <taxon>Micromonospora</taxon>
    </lineage>
</organism>
<name>A0A1C6T0X7_9ACTN</name>
<feature type="domain" description="DUF427" evidence="1">
    <location>
        <begin position="35"/>
        <end position="119"/>
    </location>
</feature>
<dbReference type="Pfam" id="PF04248">
    <property type="entry name" value="NTP_transf_9"/>
    <property type="match status" value="2"/>
</dbReference>